<protein>
    <submittedName>
        <fullName evidence="5">Pyridoxal phosphate-dependent transferase</fullName>
    </submittedName>
</protein>
<evidence type="ECO:0000259" key="2">
    <source>
        <dbReference type="Pfam" id="PF00266"/>
    </source>
</evidence>
<dbReference type="InterPro" id="IPR036568">
    <property type="entry name" value="GGCT-like_sf"/>
</dbReference>
<reference evidence="4 6" key="1">
    <citation type="submission" date="2015-07" db="EMBL/GenBank/DDBJ databases">
        <authorList>
            <person name="Cajimat M.N.B."/>
            <person name="Milazzo M.L."/>
            <person name="Fulhorst C.F."/>
        </authorList>
    </citation>
    <scope>NUCLEOTIDE SEQUENCE [LARGE SCALE GENOMIC DNA]</scope>
    <source>
        <strain evidence="4">Single colony</strain>
    </source>
</reference>
<dbReference type="InterPro" id="IPR009288">
    <property type="entry name" value="AIG2-like_dom"/>
</dbReference>
<keyword evidence="1" id="KW-0663">Pyridoxal phosphate</keyword>
<accession>A0A0K3CPL2</accession>
<dbReference type="PANTHER" id="PTHR43092">
    <property type="entry name" value="L-CYSTEINE DESULFHYDRASE"/>
    <property type="match status" value="1"/>
</dbReference>
<dbReference type="EMBL" id="CWKI01000015">
    <property type="protein sequence ID" value="CTR10918.1"/>
    <property type="molecule type" value="Genomic_DNA"/>
</dbReference>
<evidence type="ECO:0000313" key="7">
    <source>
        <dbReference type="Proteomes" id="UP000239560"/>
    </source>
</evidence>
<dbReference type="CDD" id="cd06661">
    <property type="entry name" value="GGCT_like"/>
    <property type="match status" value="1"/>
</dbReference>
<dbReference type="InterPro" id="IPR000192">
    <property type="entry name" value="Aminotrans_V_dom"/>
</dbReference>
<dbReference type="Proteomes" id="UP000199069">
    <property type="component" value="Unassembled WGS sequence"/>
</dbReference>
<evidence type="ECO:0000313" key="4">
    <source>
        <dbReference type="EMBL" id="CTR10918.1"/>
    </source>
</evidence>
<dbReference type="Pfam" id="PF00266">
    <property type="entry name" value="Aminotran_5"/>
    <property type="match status" value="1"/>
</dbReference>
<evidence type="ECO:0000256" key="1">
    <source>
        <dbReference type="ARBA" id="ARBA00022898"/>
    </source>
</evidence>
<evidence type="ECO:0000313" key="5">
    <source>
        <dbReference type="EMBL" id="PRQ70374.1"/>
    </source>
</evidence>
<evidence type="ECO:0000313" key="6">
    <source>
        <dbReference type="Proteomes" id="UP000199069"/>
    </source>
</evidence>
<dbReference type="InterPro" id="IPR015421">
    <property type="entry name" value="PyrdxlP-dep_Trfase_major"/>
</dbReference>
<dbReference type="InterPro" id="IPR015424">
    <property type="entry name" value="PyrdxlP-dep_Trfase"/>
</dbReference>
<dbReference type="OMA" id="EFAHHDG"/>
<dbReference type="STRING" id="5286.A0A0K3CPL2"/>
<dbReference type="SUPFAM" id="SSF110857">
    <property type="entry name" value="Gamma-glutamyl cyclotransferase-like"/>
    <property type="match status" value="1"/>
</dbReference>
<dbReference type="EMBL" id="LCTV02000015">
    <property type="protein sequence ID" value="PRQ70374.1"/>
    <property type="molecule type" value="Genomic_DNA"/>
</dbReference>
<dbReference type="Pfam" id="PF06094">
    <property type="entry name" value="GGACT"/>
    <property type="match status" value="1"/>
</dbReference>
<gene>
    <name evidence="4" type="primary">FGENESH: predicted gene_15.60</name>
    <name evidence="5" type="ORF">AAT19DRAFT_11123</name>
    <name evidence="4" type="ORF">BN2166_0067790</name>
</gene>
<feature type="domain" description="Gamma-glutamylcyclotransferase AIG2-like" evidence="3">
    <location>
        <begin position="7"/>
        <end position="125"/>
    </location>
</feature>
<dbReference type="Gene3D" id="3.90.1150.10">
    <property type="entry name" value="Aspartate Aminotransferase, domain 1"/>
    <property type="match status" value="1"/>
</dbReference>
<reference evidence="5 7" key="2">
    <citation type="journal article" date="2018" name="Elife">
        <title>Functional genomics of lipid metabolism in the oleaginous yeast Rhodosporidium toruloides.</title>
        <authorList>
            <person name="Coradetti S.T."/>
            <person name="Pinel D."/>
            <person name="Geiselman G."/>
            <person name="Ito M."/>
            <person name="Mondo S."/>
            <person name="Reilly M.C."/>
            <person name="Cheng Y.F."/>
            <person name="Bauer S."/>
            <person name="Grigoriev I."/>
            <person name="Gladden J.M."/>
            <person name="Simmons B.A."/>
            <person name="Brem R."/>
            <person name="Arkin A.P."/>
            <person name="Skerker J.M."/>
        </authorList>
    </citation>
    <scope>NUCLEOTIDE SEQUENCE [LARGE SCALE GENOMIC DNA]</scope>
    <source>
        <strain evidence="5 7">NBRC 0880</strain>
    </source>
</reference>
<dbReference type="PANTHER" id="PTHR43092:SF2">
    <property type="entry name" value="HERCYNYLCYSTEINE SULFOXIDE LYASE"/>
    <property type="match status" value="1"/>
</dbReference>
<evidence type="ECO:0000259" key="3">
    <source>
        <dbReference type="Pfam" id="PF06094"/>
    </source>
</evidence>
<dbReference type="Gene3D" id="3.10.490.10">
    <property type="entry name" value="Gamma-glutamyl cyclotransferase-like"/>
    <property type="match status" value="1"/>
</dbReference>
<dbReference type="InterPro" id="IPR015422">
    <property type="entry name" value="PyrdxlP-dep_Trfase_small"/>
</dbReference>
<proteinExistence type="predicted"/>
<dbReference type="InterPro" id="IPR013024">
    <property type="entry name" value="GGCT-like"/>
</dbReference>
<dbReference type="Proteomes" id="UP000239560">
    <property type="component" value="Unassembled WGS sequence"/>
</dbReference>
<keyword evidence="6" id="KW-1185">Reference proteome</keyword>
<feature type="domain" description="Aminotransferase class V" evidence="2">
    <location>
        <begin position="271"/>
        <end position="544"/>
    </location>
</feature>
<dbReference type="GO" id="GO:0016740">
    <property type="term" value="F:transferase activity"/>
    <property type="evidence" value="ECO:0007669"/>
    <property type="project" value="UniProtKB-KW"/>
</dbReference>
<dbReference type="Gene3D" id="3.40.640.10">
    <property type="entry name" value="Type I PLP-dependent aspartate aminotransferase-like (Major domain)"/>
    <property type="match status" value="1"/>
</dbReference>
<sequence length="655" mass="73362">MTKTHSLFFYGTLCHGAVLARVLGHPGEGLTSRDALLLDHVRFHVQGEDYPAVVSSADGTKVMNRSLTEDESAVRGVLVEGLSDADVALLDEFEGDEYTRAPCPVRLLDSPSSCPLYAHTYLWTAPLSRLSPQIWSFEAFLRDSAHRWVGAGAESNPDYLEVDRRRNMKGVITPRGVREAAGQVVQEQGEQLKKELDKLALENGKEQENGGEVQFGRKLGEKYWRFAPGYVNLNHGSYGAAPIPVVEALERIQAECDSAPDRFMRLDYESQLVSLRARLAKFVDCDTDDLVMVTNATSGVNEVLRGMTTEWKKGDRLLCFSTSIYPACVQTLQYIVDTHPHLSLSLLNIPVSYPIPHAELIAKTRAAIEEAENDGTGRKVRLALIDSISSNPGVVVPWEKLVELFREKDILSLVDGAHQIGQLPVSLRTTRPDFFVSNAHKWLMAHRSSAVLYVDKKYQHLIHTIPIGHMYRPREPSANGSPGWVDEHVWSGTIDWAPYLSTTVALDFRQNVLGGEKNINEWCHRLAVEGGEEVAKVLGTRTMRNAKPEEGELVANMVNIELPIPRPSTFSPDDKRLLAAFWFKRLSEDHNTIVPIFTHDDRYWTRLSAQVYNDMDDFRHAAEAVRRVCERIAGGEFRGADGKEAREELTEAEQP</sequence>
<organism evidence="4 6">
    <name type="scientific">Rhodotorula toruloides</name>
    <name type="common">Yeast</name>
    <name type="synonym">Rhodosporidium toruloides</name>
    <dbReference type="NCBI Taxonomy" id="5286"/>
    <lineage>
        <taxon>Eukaryota</taxon>
        <taxon>Fungi</taxon>
        <taxon>Dikarya</taxon>
        <taxon>Basidiomycota</taxon>
        <taxon>Pucciniomycotina</taxon>
        <taxon>Microbotryomycetes</taxon>
        <taxon>Sporidiobolales</taxon>
        <taxon>Sporidiobolaceae</taxon>
        <taxon>Rhodotorula</taxon>
    </lineage>
</organism>
<dbReference type="OrthoDB" id="5978656at2759"/>
<keyword evidence="5" id="KW-0808">Transferase</keyword>
<dbReference type="AlphaFoldDB" id="A0A0K3CPL2"/>
<name>A0A0K3CPL2_RHOTO</name>
<dbReference type="SUPFAM" id="SSF53383">
    <property type="entry name" value="PLP-dependent transferases"/>
    <property type="match status" value="1"/>
</dbReference>